<sequence>MTTKLQAVEMEQIILILFSVLFTPVTLAAPALPAKPDPSNPYSWPVDEHPPFSPLPSITIGGPLIDTMQLTVTFGKLNGRDDSGKRQLSPINYGADGWGNGSPVSILAVETEGQGY</sequence>
<name>A0A1E1KU11_9HELO</name>
<dbReference type="Proteomes" id="UP000178912">
    <property type="component" value="Unassembled WGS sequence"/>
</dbReference>
<protein>
    <submittedName>
        <fullName evidence="2">Uncharacterized protein</fullName>
    </submittedName>
</protein>
<keyword evidence="1" id="KW-0732">Signal</keyword>
<evidence type="ECO:0000256" key="1">
    <source>
        <dbReference type="SAM" id="SignalP"/>
    </source>
</evidence>
<feature type="chain" id="PRO_5009446352" evidence="1">
    <location>
        <begin position="29"/>
        <end position="116"/>
    </location>
</feature>
<reference evidence="3" key="1">
    <citation type="submission" date="2016-03" db="EMBL/GenBank/DDBJ databases">
        <authorList>
            <person name="Guldener U."/>
        </authorList>
    </citation>
    <scope>NUCLEOTIDE SEQUENCE [LARGE SCALE GENOMIC DNA]</scope>
    <source>
        <strain evidence="3">04CH-RAC-A.6.1</strain>
    </source>
</reference>
<proteinExistence type="predicted"/>
<dbReference type="OrthoDB" id="3544355at2759"/>
<keyword evidence="3" id="KW-1185">Reference proteome</keyword>
<dbReference type="EMBL" id="FJUX01000052">
    <property type="protein sequence ID" value="CZT01552.1"/>
    <property type="molecule type" value="Genomic_DNA"/>
</dbReference>
<dbReference type="AlphaFoldDB" id="A0A1E1KU11"/>
<organism evidence="2 3">
    <name type="scientific">Rhynchosporium agropyri</name>
    <dbReference type="NCBI Taxonomy" id="914238"/>
    <lineage>
        <taxon>Eukaryota</taxon>
        <taxon>Fungi</taxon>
        <taxon>Dikarya</taxon>
        <taxon>Ascomycota</taxon>
        <taxon>Pezizomycotina</taxon>
        <taxon>Leotiomycetes</taxon>
        <taxon>Helotiales</taxon>
        <taxon>Ploettnerulaceae</taxon>
        <taxon>Rhynchosporium</taxon>
    </lineage>
</organism>
<evidence type="ECO:0000313" key="2">
    <source>
        <dbReference type="EMBL" id="CZT01552.1"/>
    </source>
</evidence>
<accession>A0A1E1KU11</accession>
<evidence type="ECO:0000313" key="3">
    <source>
        <dbReference type="Proteomes" id="UP000178912"/>
    </source>
</evidence>
<gene>
    <name evidence="2" type="ORF">RAG0_09110</name>
</gene>
<feature type="signal peptide" evidence="1">
    <location>
        <begin position="1"/>
        <end position="28"/>
    </location>
</feature>